<dbReference type="EMBL" id="LT670818">
    <property type="protein sequence ID" value="SHH47453.1"/>
    <property type="molecule type" value="Genomic_DNA"/>
</dbReference>
<sequence>MVTLIRLSAIVLCLLVGIGLGKIYHLHIQAAEQTAKMFN</sequence>
<organism evidence="1 2">
    <name type="scientific">Bradyrhizobium erythrophlei</name>
    <dbReference type="NCBI Taxonomy" id="1437360"/>
    <lineage>
        <taxon>Bacteria</taxon>
        <taxon>Pseudomonadati</taxon>
        <taxon>Pseudomonadota</taxon>
        <taxon>Alphaproteobacteria</taxon>
        <taxon>Hyphomicrobiales</taxon>
        <taxon>Nitrobacteraceae</taxon>
        <taxon>Bradyrhizobium</taxon>
    </lineage>
</organism>
<reference evidence="1 2" key="1">
    <citation type="submission" date="2016-11" db="EMBL/GenBank/DDBJ databases">
        <authorList>
            <person name="Jaros S."/>
            <person name="Januszkiewicz K."/>
            <person name="Wedrychowicz H."/>
        </authorList>
    </citation>
    <scope>NUCLEOTIDE SEQUENCE [LARGE SCALE GENOMIC DNA]</scope>
    <source>
        <strain evidence="1 2">GAS242</strain>
    </source>
</reference>
<gene>
    <name evidence="1" type="ORF">SAMN05444169_7634</name>
</gene>
<evidence type="ECO:0000313" key="1">
    <source>
        <dbReference type="EMBL" id="SHH47453.1"/>
    </source>
</evidence>
<accession>A0A1M5TAQ6</accession>
<protein>
    <submittedName>
        <fullName evidence="1">Uncharacterized protein</fullName>
    </submittedName>
</protein>
<dbReference type="AlphaFoldDB" id="A0A1M5TAQ6"/>
<proteinExistence type="predicted"/>
<dbReference type="Proteomes" id="UP000190675">
    <property type="component" value="Chromosome I"/>
</dbReference>
<name>A0A1M5TAQ6_9BRAD</name>
<evidence type="ECO:0000313" key="2">
    <source>
        <dbReference type="Proteomes" id="UP000190675"/>
    </source>
</evidence>